<reference evidence="2 4" key="2">
    <citation type="submission" date="2017-05" db="EMBL/GenBank/DDBJ databases">
        <title>The draft genome of the hyperthermophilic archaeon 'Pyrodictium delaneyi strain Hulk', an iron and nitrate reducer, reveals the capacity for sulfate reduction.</title>
        <authorList>
            <person name="Demey L.M."/>
            <person name="Miller C."/>
            <person name="Manzella M."/>
            <person name="Reguera G."/>
            <person name="Kashefi K."/>
        </authorList>
    </citation>
    <scope>NUCLEOTIDE SEQUENCE [LARGE SCALE GENOMIC DNA]</scope>
    <source>
        <strain evidence="2 4">Hulk</strain>
    </source>
</reference>
<dbReference type="GeneID" id="26098477"/>
<keyword evidence="4" id="KW-1185">Reference proteome</keyword>
<reference evidence="1 3" key="1">
    <citation type="submission" date="2015-10" db="EMBL/GenBank/DDBJ databases">
        <title>Complete genome sequence of hyperthermophilic archaeon Pyrodictium delaneyi Su06.</title>
        <authorList>
            <person name="Jung J.-H."/>
            <person name="Lin J."/>
            <person name="Holden J.F."/>
            <person name="Park C.-S."/>
        </authorList>
    </citation>
    <scope>NUCLEOTIDE SEQUENCE [LARGE SCALE GENOMIC DNA]</scope>
    <source>
        <strain evidence="1 3">Su06</strain>
    </source>
</reference>
<dbReference type="KEGG" id="pdl:Pyrde_0151"/>
<dbReference type="AlphaFoldDB" id="A0A0N7JCS4"/>
<dbReference type="OrthoDB" id="15493at2157"/>
<organism evidence="1 3">
    <name type="scientific">Pyrodictium delaneyi</name>
    <dbReference type="NCBI Taxonomy" id="1273541"/>
    <lineage>
        <taxon>Archaea</taxon>
        <taxon>Thermoproteota</taxon>
        <taxon>Thermoprotei</taxon>
        <taxon>Desulfurococcales</taxon>
        <taxon>Pyrodictiaceae</taxon>
        <taxon>Pyrodictium</taxon>
    </lineage>
</organism>
<evidence type="ECO:0000313" key="1">
    <source>
        <dbReference type="EMBL" id="ALL00201.1"/>
    </source>
</evidence>
<sequence>MHNVREERGRYLAPESWLIPIIQHTASRLKSLGFKADDEFITLFASVPAAHVTGFEPLYEYVVDAYYELKEASEEAPLLTEPRYRPWLDMLEEEVEALAVFEEHLSDSSTVFHAEPILAAAALGLGVDSRSLGCWPSSGLRRVPGRQGILIERKGAKKYLIAPQSLYVLAAAGLSAAGVEPPGSGIAVLPDPALIRRHVAELRLPLNEAAEKLVEIVRSAAHEAQRLGVSEACVSEEFLAIEYVIRGPGHIRVKYLC</sequence>
<dbReference type="STRING" id="1273541.Pyrde_0151"/>
<gene>
    <name evidence="2" type="ORF">Pdsh_07305</name>
    <name evidence="1" type="ORF">Pyrde_0151</name>
</gene>
<dbReference type="RefSeq" id="WP_055407378.1">
    <property type="nucleotide sequence ID" value="NZ_CP013011.1"/>
</dbReference>
<proteinExistence type="predicted"/>
<evidence type="ECO:0000313" key="2">
    <source>
        <dbReference type="EMBL" id="OWJ54285.1"/>
    </source>
</evidence>
<dbReference type="Proteomes" id="UP000196694">
    <property type="component" value="Unassembled WGS sequence"/>
</dbReference>
<evidence type="ECO:0000313" key="4">
    <source>
        <dbReference type="Proteomes" id="UP000196694"/>
    </source>
</evidence>
<accession>A0A0N7JCS4</accession>
<evidence type="ECO:0000313" key="3">
    <source>
        <dbReference type="Proteomes" id="UP000058613"/>
    </source>
</evidence>
<name>A0A0N7JCS4_9CREN</name>
<dbReference type="EMBL" id="NCQP01000006">
    <property type="protein sequence ID" value="OWJ54285.1"/>
    <property type="molecule type" value="Genomic_DNA"/>
</dbReference>
<dbReference type="EMBL" id="CP013011">
    <property type="protein sequence ID" value="ALL00201.1"/>
    <property type="molecule type" value="Genomic_DNA"/>
</dbReference>
<protein>
    <submittedName>
        <fullName evidence="1">Uncharacterized protein</fullName>
    </submittedName>
</protein>
<dbReference type="Proteomes" id="UP000058613">
    <property type="component" value="Chromosome"/>
</dbReference>